<accession>A0AA36GP05</accession>
<protein>
    <recommendedName>
        <fullName evidence="1">MADF domain-containing protein</fullName>
    </recommendedName>
</protein>
<evidence type="ECO:0000259" key="1">
    <source>
        <dbReference type="PROSITE" id="PS51029"/>
    </source>
</evidence>
<dbReference type="PANTHER" id="PTHR12243">
    <property type="entry name" value="MADF DOMAIN TRANSCRIPTION FACTOR"/>
    <property type="match status" value="1"/>
</dbReference>
<dbReference type="EMBL" id="CATQJL010000112">
    <property type="protein sequence ID" value="CAJ0595554.1"/>
    <property type="molecule type" value="Genomic_DNA"/>
</dbReference>
<dbReference type="PROSITE" id="PS51029">
    <property type="entry name" value="MADF"/>
    <property type="match status" value="1"/>
</dbReference>
<dbReference type="SMART" id="SM00595">
    <property type="entry name" value="MADF"/>
    <property type="match status" value="1"/>
</dbReference>
<sequence>MVHDLKIDLITLVEEQGAIWNVSCDDYRVAERRNSAWLETSQNMWSKGHECPVADAKRMWKSLRDTYRKHKTARTGSATVQPWVYMKHLRFLDTCETTVYSEAAKAVKARMSALEVEKQNPSCKFEQYGQFVTTYLKSLPDNVAVGKMSLMTNTLLEPVQVPYKLSTIQDDLLLVLPNLNRRAEQFVVVRQSGLVEASSLLARIVLLPPGDLAFVREGCGGP</sequence>
<gene>
    <name evidence="2" type="ORF">CYNAS_LOCUS7537</name>
</gene>
<feature type="domain" description="MADF" evidence="1">
    <location>
        <begin position="8"/>
        <end position="97"/>
    </location>
</feature>
<dbReference type="AlphaFoldDB" id="A0AA36GP05"/>
<name>A0AA36GP05_CYLNA</name>
<dbReference type="Proteomes" id="UP001176961">
    <property type="component" value="Unassembled WGS sequence"/>
</dbReference>
<keyword evidence="3" id="KW-1185">Reference proteome</keyword>
<dbReference type="InterPro" id="IPR039353">
    <property type="entry name" value="TF_Adf1"/>
</dbReference>
<evidence type="ECO:0000313" key="3">
    <source>
        <dbReference type="Proteomes" id="UP001176961"/>
    </source>
</evidence>
<organism evidence="2 3">
    <name type="scientific">Cylicocyclus nassatus</name>
    <name type="common">Nematode worm</name>
    <dbReference type="NCBI Taxonomy" id="53992"/>
    <lineage>
        <taxon>Eukaryota</taxon>
        <taxon>Metazoa</taxon>
        <taxon>Ecdysozoa</taxon>
        <taxon>Nematoda</taxon>
        <taxon>Chromadorea</taxon>
        <taxon>Rhabditida</taxon>
        <taxon>Rhabditina</taxon>
        <taxon>Rhabditomorpha</taxon>
        <taxon>Strongyloidea</taxon>
        <taxon>Strongylidae</taxon>
        <taxon>Cylicocyclus</taxon>
    </lineage>
</organism>
<dbReference type="InterPro" id="IPR006578">
    <property type="entry name" value="MADF-dom"/>
</dbReference>
<comment type="caution">
    <text evidence="2">The sequence shown here is derived from an EMBL/GenBank/DDBJ whole genome shotgun (WGS) entry which is preliminary data.</text>
</comment>
<dbReference type="Pfam" id="PF10545">
    <property type="entry name" value="MADF_DNA_bdg"/>
    <property type="match status" value="1"/>
</dbReference>
<reference evidence="2" key="1">
    <citation type="submission" date="2023-07" db="EMBL/GenBank/DDBJ databases">
        <authorList>
            <consortium name="CYATHOMIX"/>
        </authorList>
    </citation>
    <scope>NUCLEOTIDE SEQUENCE</scope>
    <source>
        <strain evidence="2">N/A</strain>
    </source>
</reference>
<evidence type="ECO:0000313" key="2">
    <source>
        <dbReference type="EMBL" id="CAJ0595554.1"/>
    </source>
</evidence>
<proteinExistence type="predicted"/>
<dbReference type="PANTHER" id="PTHR12243:SF67">
    <property type="entry name" value="COREPRESSOR OF PANGOLIN, ISOFORM A-RELATED"/>
    <property type="match status" value="1"/>
</dbReference>